<proteinExistence type="predicted"/>
<keyword evidence="3" id="KW-1185">Reference proteome</keyword>
<evidence type="ECO:0000256" key="1">
    <source>
        <dbReference type="SAM" id="MobiDB-lite"/>
    </source>
</evidence>
<accession>A0A9P7ZUL2</accession>
<evidence type="ECO:0000313" key="3">
    <source>
        <dbReference type="Proteomes" id="UP000887229"/>
    </source>
</evidence>
<organism evidence="2 3">
    <name type="scientific">Emericellopsis atlantica</name>
    <dbReference type="NCBI Taxonomy" id="2614577"/>
    <lineage>
        <taxon>Eukaryota</taxon>
        <taxon>Fungi</taxon>
        <taxon>Dikarya</taxon>
        <taxon>Ascomycota</taxon>
        <taxon>Pezizomycotina</taxon>
        <taxon>Sordariomycetes</taxon>
        <taxon>Hypocreomycetidae</taxon>
        <taxon>Hypocreales</taxon>
        <taxon>Bionectriaceae</taxon>
        <taxon>Emericellopsis</taxon>
    </lineage>
</organism>
<dbReference type="GeneID" id="70289868"/>
<protein>
    <submittedName>
        <fullName evidence="2">Uncharacterized protein</fullName>
    </submittedName>
</protein>
<comment type="caution">
    <text evidence="2">The sequence shown here is derived from an EMBL/GenBank/DDBJ whole genome shotgun (WGS) entry which is preliminary data.</text>
</comment>
<dbReference type="RefSeq" id="XP_046121914.1">
    <property type="nucleotide sequence ID" value="XM_046258965.1"/>
</dbReference>
<name>A0A9P7ZUL2_9HYPO</name>
<dbReference type="Proteomes" id="UP000887229">
    <property type="component" value="Unassembled WGS sequence"/>
</dbReference>
<sequence>MMAVQPTHDELAALFSRNLTFNPDSRTAQDVPRHMDPIAAPSSTQHIVYSISQHYHHSTPLSPPEMPERRSSEPGPGDNLSSETMLRIHGINPSTLTPSQIQLFRVADKPQQRRLLELWSICPPNGGGDIPALAWSSTTVEQEEQLAQARYERQQQEQGMSLDGTVVQNPNGQWQQQQDCEPYMTSGYEELMRREREKQQASQAYTPATDPVYMGSDYAREQQQMQMASQYGAFEHFRGTPMDAMDVM</sequence>
<dbReference type="AlphaFoldDB" id="A0A9P7ZUL2"/>
<evidence type="ECO:0000313" key="2">
    <source>
        <dbReference type="EMBL" id="KAG9257990.1"/>
    </source>
</evidence>
<dbReference type="EMBL" id="MU251244">
    <property type="protein sequence ID" value="KAG9257990.1"/>
    <property type="molecule type" value="Genomic_DNA"/>
</dbReference>
<dbReference type="OrthoDB" id="5357075at2759"/>
<gene>
    <name evidence="2" type="ORF">F5Z01DRAFT_313226</name>
</gene>
<reference evidence="2" key="1">
    <citation type="journal article" date="2021" name="IMA Fungus">
        <title>Genomic characterization of three marine fungi, including Emericellopsis atlantica sp. nov. with signatures of a generalist lifestyle and marine biomass degradation.</title>
        <authorList>
            <person name="Hagestad O.C."/>
            <person name="Hou L."/>
            <person name="Andersen J.H."/>
            <person name="Hansen E.H."/>
            <person name="Altermark B."/>
            <person name="Li C."/>
            <person name="Kuhnert E."/>
            <person name="Cox R.J."/>
            <person name="Crous P.W."/>
            <person name="Spatafora J.W."/>
            <person name="Lail K."/>
            <person name="Amirebrahimi M."/>
            <person name="Lipzen A."/>
            <person name="Pangilinan J."/>
            <person name="Andreopoulos W."/>
            <person name="Hayes R.D."/>
            <person name="Ng V."/>
            <person name="Grigoriev I.V."/>
            <person name="Jackson S.A."/>
            <person name="Sutton T.D.S."/>
            <person name="Dobson A.D.W."/>
            <person name="Rama T."/>
        </authorList>
    </citation>
    <scope>NUCLEOTIDE SEQUENCE</scope>
    <source>
        <strain evidence="2">TS7</strain>
    </source>
</reference>
<feature type="region of interest" description="Disordered" evidence="1">
    <location>
        <begin position="54"/>
        <end position="83"/>
    </location>
</feature>